<dbReference type="GO" id="GO:0003700">
    <property type="term" value="F:DNA-binding transcription factor activity"/>
    <property type="evidence" value="ECO:0007669"/>
    <property type="project" value="InterPro"/>
</dbReference>
<accession>A0A7W3Y9S1</accession>
<reference evidence="2 3" key="1">
    <citation type="submission" date="2020-07" db="EMBL/GenBank/DDBJ databases">
        <title>Description of Limosilactobacillus balticus sp. nov., Limosilactobacillus agrestis sp. nov., Limosilactobacillus albertensis sp. nov., Limosilactobacillus rudii sp. nov., Limosilactobacillus fastidiosus sp. nov., five novel Limosilactobacillus species isolated from the vertebrate gastrointestinal tract, and proposal of 6 subspecies of Limosilactobacillus reuteri adapted to the gastrointestinal tract of specific vertebrate hosts.</title>
        <authorList>
            <person name="Li F."/>
            <person name="Cheng C."/>
            <person name="Zheng J."/>
            <person name="Quevedo R.M."/>
            <person name="Li J."/>
            <person name="Roos S."/>
            <person name="Gaenzle M.G."/>
            <person name="Walter J."/>
        </authorList>
    </citation>
    <scope>NUCLEOTIDE SEQUENCE [LARGE SCALE GENOMIC DNA]</scope>
    <source>
        <strain evidence="2 3">RRLNB_1_1</strain>
    </source>
</reference>
<dbReference type="EMBL" id="JACIVC010000072">
    <property type="protein sequence ID" value="MBB1070768.1"/>
    <property type="molecule type" value="Genomic_DNA"/>
</dbReference>
<dbReference type="InterPro" id="IPR036388">
    <property type="entry name" value="WH-like_DNA-bd_sf"/>
</dbReference>
<comment type="caution">
    <text evidence="2">The sequence shown here is derived from an EMBL/GenBank/DDBJ whole genome shotgun (WGS) entry which is preliminary data.</text>
</comment>
<dbReference type="PANTHER" id="PTHR33164:SF67">
    <property type="entry name" value="TRANSCRIPTIONAL REGULATOR, MARR FAMILY"/>
    <property type="match status" value="1"/>
</dbReference>
<dbReference type="GO" id="GO:0006950">
    <property type="term" value="P:response to stress"/>
    <property type="evidence" value="ECO:0007669"/>
    <property type="project" value="TreeGrafter"/>
</dbReference>
<protein>
    <submittedName>
        <fullName evidence="2">MarR family transcriptional regulator</fullName>
    </submittedName>
</protein>
<dbReference type="SUPFAM" id="SSF46785">
    <property type="entry name" value="Winged helix' DNA-binding domain"/>
    <property type="match status" value="1"/>
</dbReference>
<evidence type="ECO:0000313" key="3">
    <source>
        <dbReference type="Proteomes" id="UP000518316"/>
    </source>
</evidence>
<dbReference type="SMART" id="SM00347">
    <property type="entry name" value="HTH_MARR"/>
    <property type="match status" value="1"/>
</dbReference>
<dbReference type="Pfam" id="PF12802">
    <property type="entry name" value="MarR_2"/>
    <property type="match status" value="1"/>
</dbReference>
<dbReference type="Proteomes" id="UP000518316">
    <property type="component" value="Unassembled WGS sequence"/>
</dbReference>
<keyword evidence="3" id="KW-1185">Reference proteome</keyword>
<evidence type="ECO:0000313" key="2">
    <source>
        <dbReference type="EMBL" id="MBB1070768.1"/>
    </source>
</evidence>
<dbReference type="PROSITE" id="PS50995">
    <property type="entry name" value="HTH_MARR_2"/>
    <property type="match status" value="1"/>
</dbReference>
<dbReference type="InterPro" id="IPR036390">
    <property type="entry name" value="WH_DNA-bd_sf"/>
</dbReference>
<dbReference type="Gene3D" id="1.10.10.10">
    <property type="entry name" value="Winged helix-like DNA-binding domain superfamily/Winged helix DNA-binding domain"/>
    <property type="match status" value="1"/>
</dbReference>
<proteinExistence type="predicted"/>
<gene>
    <name evidence="2" type="ORF">H5S40_11500</name>
</gene>
<dbReference type="PANTHER" id="PTHR33164">
    <property type="entry name" value="TRANSCRIPTIONAL REGULATOR, MARR FAMILY"/>
    <property type="match status" value="1"/>
</dbReference>
<dbReference type="AlphaFoldDB" id="A0A7W3Y9S1"/>
<dbReference type="RefSeq" id="WP_182599243.1">
    <property type="nucleotide sequence ID" value="NZ_JACIVC010000072.1"/>
</dbReference>
<name>A0A7W3Y9S1_9LACO</name>
<feature type="domain" description="HTH marR-type" evidence="1">
    <location>
        <begin position="1"/>
        <end position="140"/>
    </location>
</feature>
<sequence>MANEDQLLDKAINIYLTGLKGLESFISEPASEYNLSFEQFLILRKIINHPNIKLMDIAEQRQVTRSAVSRQLRVLFQQKYVEQKADPADRRRMFLVATSKGKDVETKIWQKINQRFAKWVQIYGEKRASQFLALFEDFNQQIIQGNIRKKEREND</sequence>
<dbReference type="InterPro" id="IPR000835">
    <property type="entry name" value="HTH_MarR-typ"/>
</dbReference>
<dbReference type="InterPro" id="IPR039422">
    <property type="entry name" value="MarR/SlyA-like"/>
</dbReference>
<organism evidence="2 3">
    <name type="scientific">Limosilactobacillus albertensis</name>
    <dbReference type="NCBI Taxonomy" id="2759752"/>
    <lineage>
        <taxon>Bacteria</taxon>
        <taxon>Bacillati</taxon>
        <taxon>Bacillota</taxon>
        <taxon>Bacilli</taxon>
        <taxon>Lactobacillales</taxon>
        <taxon>Lactobacillaceae</taxon>
        <taxon>Limosilactobacillus</taxon>
    </lineage>
</organism>
<evidence type="ECO:0000259" key="1">
    <source>
        <dbReference type="PROSITE" id="PS50995"/>
    </source>
</evidence>